<dbReference type="Proteomes" id="UP000195859">
    <property type="component" value="Unassembled WGS sequence"/>
</dbReference>
<evidence type="ECO:0000313" key="6">
    <source>
        <dbReference type="Proteomes" id="UP000196293"/>
    </source>
</evidence>
<evidence type="ECO:0000313" key="3">
    <source>
        <dbReference type="EMBL" id="OUQ54447.1"/>
    </source>
</evidence>
<dbReference type="PANTHER" id="PTHR43000">
    <property type="entry name" value="DTDP-D-GLUCOSE 4,6-DEHYDRATASE-RELATED"/>
    <property type="match status" value="1"/>
</dbReference>
<dbReference type="EMBL" id="NFLZ01000036">
    <property type="protein sequence ID" value="OUQ74544.1"/>
    <property type="molecule type" value="Genomic_DNA"/>
</dbReference>
<proteinExistence type="inferred from homology"/>
<sequence>MSKVLITGGAGFIGSNLAKALVKDGNEVVVVDDLSMGQIENLAGLDLEFLEHDVTDKEFMHHLLRRYKFDYIFFLAAVASVADSVERPLETHAVNQEAVLDTLEFIHHDDLPLKRFVFTSSAAVYGNLPDMPKSETTRCQPLTPYAVDKYASERFTIDYEGLYGIPTVAVRFFNVFGPNQNPESPYSGVLSIITDKLKNDEIFTLYGDGSQTRDFVYVADVVKALRLVATKTPKATVYNVAQGGETSLLDMIRIYEKVAGKKLKIKQMPARKGDITKSVADISKIKSIGFKPDWPLERGLRVYWEYENNK</sequence>
<reference evidence="4" key="2">
    <citation type="journal article" date="2018" name="BMC Genomics">
        <title>Whole genome sequencing and function prediction of 133 gut anaerobes isolated from chicken caecum in pure cultures.</title>
        <authorList>
            <person name="Medvecky M."/>
            <person name="Cejkova D."/>
            <person name="Polansky O."/>
            <person name="Karasova D."/>
            <person name="Kubasova T."/>
            <person name="Cizek A."/>
            <person name="Rychlik I."/>
        </authorList>
    </citation>
    <scope>NUCLEOTIDE SEQUENCE</scope>
    <source>
        <strain evidence="4">An101</strain>
        <strain evidence="3">An115</strain>
    </source>
</reference>
<protein>
    <submittedName>
        <fullName evidence="4">Epimerase</fullName>
    </submittedName>
</protein>
<reference evidence="5 6" key="1">
    <citation type="submission" date="2017-04" db="EMBL/GenBank/DDBJ databases">
        <title>Function of individual gut microbiota members based on whole genome sequencing of pure cultures obtained from chicken caecum.</title>
        <authorList>
            <person name="Medvecky M."/>
            <person name="Cejkova D."/>
            <person name="Polansky O."/>
            <person name="Karasova D."/>
            <person name="Kubasova T."/>
            <person name="Cizek A."/>
            <person name="Rychlik I."/>
        </authorList>
    </citation>
    <scope>NUCLEOTIDE SEQUENCE [LARGE SCALE GENOMIC DNA]</scope>
    <source>
        <strain evidence="5">An101</strain>
        <strain evidence="6">An115</strain>
    </source>
</reference>
<comment type="caution">
    <text evidence="4">The sequence shown here is derived from an EMBL/GenBank/DDBJ whole genome shotgun (WGS) entry which is preliminary data.</text>
</comment>
<dbReference type="EMBL" id="NFLS01000039">
    <property type="protein sequence ID" value="OUQ54447.1"/>
    <property type="molecule type" value="Genomic_DNA"/>
</dbReference>
<dbReference type="Proteomes" id="UP000196293">
    <property type="component" value="Unassembled WGS sequence"/>
</dbReference>
<feature type="domain" description="NAD-dependent epimerase/dehydratase" evidence="2">
    <location>
        <begin position="4"/>
        <end position="241"/>
    </location>
</feature>
<dbReference type="Gene3D" id="3.90.25.10">
    <property type="entry name" value="UDP-galactose 4-epimerase, domain 1"/>
    <property type="match status" value="1"/>
</dbReference>
<evidence type="ECO:0000256" key="1">
    <source>
        <dbReference type="ARBA" id="ARBA00007637"/>
    </source>
</evidence>
<dbReference type="RefSeq" id="WP_087176868.1">
    <property type="nucleotide sequence ID" value="NZ_JAUDEE010000043.1"/>
</dbReference>
<gene>
    <name evidence="4" type="ORF">B5E44_09450</name>
    <name evidence="3" type="ORF">B5E59_09520</name>
</gene>
<dbReference type="InterPro" id="IPR001509">
    <property type="entry name" value="Epimerase_deHydtase"/>
</dbReference>
<dbReference type="Pfam" id="PF01370">
    <property type="entry name" value="Epimerase"/>
    <property type="match status" value="1"/>
</dbReference>
<keyword evidence="6" id="KW-1185">Reference proteome</keyword>
<dbReference type="InterPro" id="IPR036291">
    <property type="entry name" value="NAD(P)-bd_dom_sf"/>
</dbReference>
<evidence type="ECO:0000313" key="4">
    <source>
        <dbReference type="EMBL" id="OUQ74544.1"/>
    </source>
</evidence>
<comment type="similarity">
    <text evidence="1">Belongs to the NAD(P)-dependent epimerase/dehydratase family.</text>
</comment>
<organism evidence="4 5">
    <name type="scientific">Lactobacillus gallinarum</name>
    <dbReference type="NCBI Taxonomy" id="52242"/>
    <lineage>
        <taxon>Bacteria</taxon>
        <taxon>Bacillati</taxon>
        <taxon>Bacillota</taxon>
        <taxon>Bacilli</taxon>
        <taxon>Lactobacillales</taxon>
        <taxon>Lactobacillaceae</taxon>
        <taxon>Lactobacillus</taxon>
    </lineage>
</organism>
<evidence type="ECO:0000313" key="5">
    <source>
        <dbReference type="Proteomes" id="UP000195859"/>
    </source>
</evidence>
<dbReference type="Gene3D" id="3.40.50.720">
    <property type="entry name" value="NAD(P)-binding Rossmann-like Domain"/>
    <property type="match status" value="1"/>
</dbReference>
<evidence type="ECO:0000259" key="2">
    <source>
        <dbReference type="Pfam" id="PF01370"/>
    </source>
</evidence>
<accession>A0A1Y4VZK0</accession>
<name>A0A1Y4VZK0_9LACO</name>
<dbReference type="SUPFAM" id="SSF51735">
    <property type="entry name" value="NAD(P)-binding Rossmann-fold domains"/>
    <property type="match status" value="1"/>
</dbReference>
<dbReference type="AlphaFoldDB" id="A0A1Y4VZK0"/>